<dbReference type="Gene3D" id="2.30.30.90">
    <property type="match status" value="1"/>
</dbReference>
<feature type="domain" description="Ferrous iron transporter FeoA-like" evidence="2">
    <location>
        <begin position="1"/>
        <end position="73"/>
    </location>
</feature>
<evidence type="ECO:0000313" key="4">
    <source>
        <dbReference type="Proteomes" id="UP000294678"/>
    </source>
</evidence>
<keyword evidence="4" id="KW-1185">Reference proteome</keyword>
<dbReference type="AlphaFoldDB" id="A0AA46I764"/>
<name>A0AA46I764_9FUSO</name>
<comment type="caution">
    <text evidence="3">The sequence shown here is derived from an EMBL/GenBank/DDBJ whole genome shotgun (WGS) entry which is preliminary data.</text>
</comment>
<dbReference type="PANTHER" id="PTHR42954">
    <property type="entry name" value="FE(2+) TRANSPORT PROTEIN A"/>
    <property type="match status" value="1"/>
</dbReference>
<reference evidence="3 4" key="1">
    <citation type="submission" date="2019-03" db="EMBL/GenBank/DDBJ databases">
        <title>Genomic Encyclopedia of Type Strains, Phase IV (KMG-IV): sequencing the most valuable type-strain genomes for metagenomic binning, comparative biology and taxonomic classification.</title>
        <authorList>
            <person name="Goeker M."/>
        </authorList>
    </citation>
    <scope>NUCLEOTIDE SEQUENCE [LARGE SCALE GENOMIC DNA]</scope>
    <source>
        <strain evidence="3 4">DSM 100055</strain>
    </source>
</reference>
<dbReference type="InterPro" id="IPR008988">
    <property type="entry name" value="Transcriptional_repressor_C"/>
</dbReference>
<organism evidence="3 4">
    <name type="scientific">Hypnocyclicus thermotrophus</name>
    <dbReference type="NCBI Taxonomy" id="1627895"/>
    <lineage>
        <taxon>Bacteria</taxon>
        <taxon>Fusobacteriati</taxon>
        <taxon>Fusobacteriota</taxon>
        <taxon>Fusobacteriia</taxon>
        <taxon>Fusobacteriales</taxon>
        <taxon>Fusobacteriaceae</taxon>
        <taxon>Hypnocyclicus</taxon>
    </lineage>
</organism>
<evidence type="ECO:0000313" key="3">
    <source>
        <dbReference type="EMBL" id="TDT72368.1"/>
    </source>
</evidence>
<gene>
    <name evidence="3" type="ORF">EV215_0168</name>
</gene>
<proteinExistence type="predicted"/>
<evidence type="ECO:0000259" key="2">
    <source>
        <dbReference type="SMART" id="SM00899"/>
    </source>
</evidence>
<dbReference type="InterPro" id="IPR007167">
    <property type="entry name" value="Fe-transptr_FeoA-like"/>
</dbReference>
<dbReference type="InterPro" id="IPR038157">
    <property type="entry name" value="FeoA_core_dom"/>
</dbReference>
<dbReference type="SMART" id="SM00899">
    <property type="entry name" value="FeoA"/>
    <property type="match status" value="1"/>
</dbReference>
<dbReference type="Pfam" id="PF04023">
    <property type="entry name" value="FeoA"/>
    <property type="match status" value="1"/>
</dbReference>
<protein>
    <submittedName>
        <fullName evidence="3">Ferrous iron transport protein A</fullName>
    </submittedName>
</protein>
<dbReference type="InterPro" id="IPR052713">
    <property type="entry name" value="FeoA"/>
</dbReference>
<dbReference type="GO" id="GO:0046914">
    <property type="term" value="F:transition metal ion binding"/>
    <property type="evidence" value="ECO:0007669"/>
    <property type="project" value="InterPro"/>
</dbReference>
<dbReference type="PANTHER" id="PTHR42954:SF2">
    <property type="entry name" value="FE(2+) TRANSPORT PROTEIN A"/>
    <property type="match status" value="1"/>
</dbReference>
<dbReference type="SUPFAM" id="SSF50037">
    <property type="entry name" value="C-terminal domain of transcriptional repressors"/>
    <property type="match status" value="1"/>
</dbReference>
<dbReference type="EMBL" id="SOBG01000001">
    <property type="protein sequence ID" value="TDT72368.1"/>
    <property type="molecule type" value="Genomic_DNA"/>
</dbReference>
<dbReference type="RefSeq" id="WP_134111958.1">
    <property type="nucleotide sequence ID" value="NZ_SOBG01000001.1"/>
</dbReference>
<evidence type="ECO:0000256" key="1">
    <source>
        <dbReference type="ARBA" id="ARBA00023004"/>
    </source>
</evidence>
<accession>A0AA46I764</accession>
<dbReference type="Proteomes" id="UP000294678">
    <property type="component" value="Unassembled WGS sequence"/>
</dbReference>
<sequence length="74" mass="8433">MTLNELKVGNKAKILKIENLGKLKKRLMDMGITKGEVIKYQRNAPLGDPKEFIIKNTTICIRKSDASNIYIKEI</sequence>
<keyword evidence="1" id="KW-0408">Iron</keyword>